<evidence type="ECO:0000256" key="5">
    <source>
        <dbReference type="ARBA" id="ARBA00022989"/>
    </source>
</evidence>
<evidence type="ECO:0000256" key="2">
    <source>
        <dbReference type="ARBA" id="ARBA00009177"/>
    </source>
</evidence>
<sequence>MSKTGLGIGMFNMGLFIGLQDKIIMTGPGLTTLGMVLRFVAAPASTMVGAILLGLRGDVLRVAIIQAALPQSVGTFFFAPEYDLHADVLSTAHIARLRQSLRRLHPLRRKREGGARTALHQAFLHRRTQASWRQHLNQTRDTTKARPHGTLKDRDQE</sequence>
<reference evidence="9" key="1">
    <citation type="submission" date="2023-07" db="EMBL/GenBank/DDBJ databases">
        <title>A chromosome-level genome assembly of Lolium multiflorum.</title>
        <authorList>
            <person name="Chen Y."/>
            <person name="Copetti D."/>
            <person name="Kolliker R."/>
            <person name="Studer B."/>
        </authorList>
    </citation>
    <scope>NUCLEOTIDE SEQUENCE</scope>
    <source>
        <strain evidence="9">02402/16</strain>
        <tissue evidence="9">Leaf</tissue>
    </source>
</reference>
<name>A0AAD8RUV0_LOLMU</name>
<dbReference type="GO" id="GO:0005783">
    <property type="term" value="C:endoplasmic reticulum"/>
    <property type="evidence" value="ECO:0007669"/>
    <property type="project" value="TreeGrafter"/>
</dbReference>
<comment type="caution">
    <text evidence="9">The sequence shown here is derived from an EMBL/GenBank/DDBJ whole genome shotgun (WGS) entry which is preliminary data.</text>
</comment>
<dbReference type="AlphaFoldDB" id="A0AAD8RUV0"/>
<evidence type="ECO:0000256" key="6">
    <source>
        <dbReference type="ARBA" id="ARBA00023136"/>
    </source>
</evidence>
<keyword evidence="5" id="KW-1133">Transmembrane helix</keyword>
<keyword evidence="3" id="KW-0813">Transport</keyword>
<proteinExistence type="inferred from homology"/>
<keyword evidence="10" id="KW-1185">Reference proteome</keyword>
<feature type="region of interest" description="Disordered" evidence="8">
    <location>
        <begin position="133"/>
        <end position="157"/>
    </location>
</feature>
<dbReference type="Proteomes" id="UP001231189">
    <property type="component" value="Unassembled WGS sequence"/>
</dbReference>
<comment type="subcellular location">
    <subcellularLocation>
        <location evidence="1">Membrane</location>
        <topology evidence="1">Multi-pass membrane protein</topology>
    </subcellularLocation>
</comment>
<protein>
    <submittedName>
        <fullName evidence="9">Uncharacterized protein</fullName>
    </submittedName>
</protein>
<keyword evidence="6" id="KW-0472">Membrane</keyword>
<gene>
    <name evidence="9" type="ORF">QYE76_006420</name>
</gene>
<evidence type="ECO:0000313" key="10">
    <source>
        <dbReference type="Proteomes" id="UP001231189"/>
    </source>
</evidence>
<dbReference type="InterPro" id="IPR004776">
    <property type="entry name" value="Mem_transp_PIN-like"/>
</dbReference>
<accession>A0AAD8RUV0</accession>
<evidence type="ECO:0000313" key="9">
    <source>
        <dbReference type="EMBL" id="KAK1632105.1"/>
    </source>
</evidence>
<dbReference type="GO" id="GO:0009926">
    <property type="term" value="P:auxin polar transport"/>
    <property type="evidence" value="ECO:0007669"/>
    <property type="project" value="TreeGrafter"/>
</dbReference>
<dbReference type="GO" id="GO:0009734">
    <property type="term" value="P:auxin-activated signaling pathway"/>
    <property type="evidence" value="ECO:0007669"/>
    <property type="project" value="UniProtKB-KW"/>
</dbReference>
<dbReference type="GO" id="GO:0010329">
    <property type="term" value="F:auxin efflux transmembrane transporter activity"/>
    <property type="evidence" value="ECO:0007669"/>
    <property type="project" value="TreeGrafter"/>
</dbReference>
<dbReference type="GO" id="GO:0005886">
    <property type="term" value="C:plasma membrane"/>
    <property type="evidence" value="ECO:0007669"/>
    <property type="project" value="TreeGrafter"/>
</dbReference>
<dbReference type="PANTHER" id="PTHR31752:SF58">
    <property type="entry name" value="AUXIN EFFLUX CARRIER COMPONENT"/>
    <property type="match status" value="1"/>
</dbReference>
<organism evidence="9 10">
    <name type="scientific">Lolium multiflorum</name>
    <name type="common">Italian ryegrass</name>
    <name type="synonym">Lolium perenne subsp. multiflorum</name>
    <dbReference type="NCBI Taxonomy" id="4521"/>
    <lineage>
        <taxon>Eukaryota</taxon>
        <taxon>Viridiplantae</taxon>
        <taxon>Streptophyta</taxon>
        <taxon>Embryophyta</taxon>
        <taxon>Tracheophyta</taxon>
        <taxon>Spermatophyta</taxon>
        <taxon>Magnoliopsida</taxon>
        <taxon>Liliopsida</taxon>
        <taxon>Poales</taxon>
        <taxon>Poaceae</taxon>
        <taxon>BOP clade</taxon>
        <taxon>Pooideae</taxon>
        <taxon>Poodae</taxon>
        <taxon>Poeae</taxon>
        <taxon>Poeae Chloroplast Group 2 (Poeae type)</taxon>
        <taxon>Loliodinae</taxon>
        <taxon>Loliinae</taxon>
        <taxon>Lolium</taxon>
    </lineage>
</organism>
<dbReference type="EMBL" id="JAUUTY010000005">
    <property type="protein sequence ID" value="KAK1632105.1"/>
    <property type="molecule type" value="Genomic_DNA"/>
</dbReference>
<evidence type="ECO:0000256" key="1">
    <source>
        <dbReference type="ARBA" id="ARBA00004141"/>
    </source>
</evidence>
<evidence type="ECO:0000256" key="7">
    <source>
        <dbReference type="ARBA" id="ARBA00023294"/>
    </source>
</evidence>
<dbReference type="PANTHER" id="PTHR31752">
    <property type="entry name" value="AUXIN EFFLUX CARRIER COMPONENT 1B-RELATED"/>
    <property type="match status" value="1"/>
</dbReference>
<evidence type="ECO:0000256" key="3">
    <source>
        <dbReference type="ARBA" id="ARBA00022448"/>
    </source>
</evidence>
<dbReference type="InterPro" id="IPR051107">
    <property type="entry name" value="Auxin_Efflux_Carrier"/>
</dbReference>
<evidence type="ECO:0000256" key="8">
    <source>
        <dbReference type="SAM" id="MobiDB-lite"/>
    </source>
</evidence>
<comment type="similarity">
    <text evidence="2">Belongs to the auxin efflux carrier (TC 2.A.69.1) family.</text>
</comment>
<evidence type="ECO:0000256" key="4">
    <source>
        <dbReference type="ARBA" id="ARBA00022692"/>
    </source>
</evidence>
<keyword evidence="7" id="KW-0927">Auxin signaling pathway</keyword>
<keyword evidence="4" id="KW-0812">Transmembrane</keyword>
<dbReference type="Pfam" id="PF03547">
    <property type="entry name" value="Mem_trans"/>
    <property type="match status" value="1"/>
</dbReference>